<evidence type="ECO:0000259" key="1">
    <source>
        <dbReference type="Pfam" id="PF19124"/>
    </source>
</evidence>
<organism evidence="2 3">
    <name type="scientific">Thermasporomyces composti</name>
    <dbReference type="NCBI Taxonomy" id="696763"/>
    <lineage>
        <taxon>Bacteria</taxon>
        <taxon>Bacillati</taxon>
        <taxon>Actinomycetota</taxon>
        <taxon>Actinomycetes</taxon>
        <taxon>Propionibacteriales</taxon>
        <taxon>Nocardioidaceae</taxon>
        <taxon>Thermasporomyces</taxon>
    </lineage>
</organism>
<dbReference type="Proteomes" id="UP000256485">
    <property type="component" value="Unassembled WGS sequence"/>
</dbReference>
<proteinExistence type="predicted"/>
<evidence type="ECO:0000313" key="2">
    <source>
        <dbReference type="EMBL" id="REF35624.1"/>
    </source>
</evidence>
<accession>A0A3D9VBT1</accession>
<reference evidence="2 3" key="1">
    <citation type="submission" date="2018-08" db="EMBL/GenBank/DDBJ databases">
        <title>Sequencing the genomes of 1000 actinobacteria strains.</title>
        <authorList>
            <person name="Klenk H.-P."/>
        </authorList>
    </citation>
    <scope>NUCLEOTIDE SEQUENCE [LARGE SCALE GENOMIC DNA]</scope>
    <source>
        <strain evidence="2 3">DSM 22891</strain>
    </source>
</reference>
<sequence length="116" mass="13066">MARKKKDKKRRRWSTVDTLLLGAVGALVTTSVVRELRRPPAERTWRGRILGIPYDYRPPTADRLRSTWWAPEDERILQPTAYGLGWDLNVGRVVKLASSALASNGVRSPNGAASRR</sequence>
<name>A0A3D9VBT1_THECX</name>
<dbReference type="RefSeq" id="WP_115849375.1">
    <property type="nucleotide sequence ID" value="NZ_QTUC01000001.1"/>
</dbReference>
<gene>
    <name evidence="2" type="ORF">DFJ64_1007</name>
</gene>
<dbReference type="AlphaFoldDB" id="A0A3D9VBT1"/>
<dbReference type="Pfam" id="PF19124">
    <property type="entry name" value="DUF5808"/>
    <property type="match status" value="1"/>
</dbReference>
<evidence type="ECO:0000313" key="3">
    <source>
        <dbReference type="Proteomes" id="UP000256485"/>
    </source>
</evidence>
<dbReference type="EMBL" id="QTUC01000001">
    <property type="protein sequence ID" value="REF35624.1"/>
    <property type="molecule type" value="Genomic_DNA"/>
</dbReference>
<dbReference type="OrthoDB" id="4558476at2"/>
<comment type="caution">
    <text evidence="2">The sequence shown here is derived from an EMBL/GenBank/DDBJ whole genome shotgun (WGS) entry which is preliminary data.</text>
</comment>
<feature type="domain" description="DUF5808" evidence="1">
    <location>
        <begin position="71"/>
        <end position="94"/>
    </location>
</feature>
<dbReference type="InterPro" id="IPR043831">
    <property type="entry name" value="DUF5808"/>
</dbReference>
<protein>
    <recommendedName>
        <fullName evidence="1">DUF5808 domain-containing protein</fullName>
    </recommendedName>
</protein>
<keyword evidence="3" id="KW-1185">Reference proteome</keyword>